<evidence type="ECO:0000256" key="2">
    <source>
        <dbReference type="SAM" id="MobiDB-lite"/>
    </source>
</evidence>
<dbReference type="Pfam" id="PF00071">
    <property type="entry name" value="Ras"/>
    <property type="match status" value="2"/>
</dbReference>
<dbReference type="InterPro" id="IPR027417">
    <property type="entry name" value="P-loop_NTPase"/>
</dbReference>
<comment type="similarity">
    <text evidence="1">Belongs to the small GTPase superfamily. Rab family.</text>
</comment>
<dbReference type="RefSeq" id="XP_025364747.1">
    <property type="nucleotide sequence ID" value="XM_025508941.1"/>
</dbReference>
<dbReference type="STRING" id="1569628.A0A316V3W7"/>
<dbReference type="Gene3D" id="3.40.50.300">
    <property type="entry name" value="P-loop containing nucleotide triphosphate hydrolases"/>
    <property type="match status" value="1"/>
</dbReference>
<keyword evidence="4" id="KW-1185">Reference proteome</keyword>
<dbReference type="PROSITE" id="PS51419">
    <property type="entry name" value="RAB"/>
    <property type="match status" value="1"/>
</dbReference>
<gene>
    <name evidence="3" type="ORF">BDZ90DRAFT_276623</name>
</gene>
<dbReference type="SMART" id="SM00175">
    <property type="entry name" value="RAB"/>
    <property type="match status" value="1"/>
</dbReference>
<organism evidence="3 4">
    <name type="scientific">Jaminaea rosea</name>
    <dbReference type="NCBI Taxonomy" id="1569628"/>
    <lineage>
        <taxon>Eukaryota</taxon>
        <taxon>Fungi</taxon>
        <taxon>Dikarya</taxon>
        <taxon>Basidiomycota</taxon>
        <taxon>Ustilaginomycotina</taxon>
        <taxon>Exobasidiomycetes</taxon>
        <taxon>Microstromatales</taxon>
        <taxon>Microstromatales incertae sedis</taxon>
        <taxon>Jaminaea</taxon>
    </lineage>
</organism>
<dbReference type="SMART" id="SM00173">
    <property type="entry name" value="RAS"/>
    <property type="match status" value="1"/>
</dbReference>
<dbReference type="AlphaFoldDB" id="A0A316V3W7"/>
<dbReference type="SMART" id="SM00174">
    <property type="entry name" value="RHO"/>
    <property type="match status" value="1"/>
</dbReference>
<accession>A0A316V3W7</accession>
<dbReference type="PRINTS" id="PR00449">
    <property type="entry name" value="RASTRNSFRMNG"/>
</dbReference>
<evidence type="ECO:0000256" key="1">
    <source>
        <dbReference type="ARBA" id="ARBA00006270"/>
    </source>
</evidence>
<dbReference type="InterPro" id="IPR001806">
    <property type="entry name" value="Small_GTPase"/>
</dbReference>
<dbReference type="Proteomes" id="UP000245884">
    <property type="component" value="Unassembled WGS sequence"/>
</dbReference>
<dbReference type="GO" id="GO:0005525">
    <property type="term" value="F:GTP binding"/>
    <property type="evidence" value="ECO:0007669"/>
    <property type="project" value="InterPro"/>
</dbReference>
<dbReference type="FunFam" id="3.40.50.300:FF:001447">
    <property type="entry name" value="Ras-related protein Rab-1B"/>
    <property type="match status" value="1"/>
</dbReference>
<dbReference type="GO" id="GO:0003924">
    <property type="term" value="F:GTPase activity"/>
    <property type="evidence" value="ECO:0007669"/>
    <property type="project" value="InterPro"/>
</dbReference>
<feature type="region of interest" description="Disordered" evidence="2">
    <location>
        <begin position="175"/>
        <end position="211"/>
    </location>
</feature>
<protein>
    <submittedName>
        <fullName evidence="3">Ras-domain-containing protein</fullName>
    </submittedName>
</protein>
<name>A0A316V3W7_9BASI</name>
<dbReference type="SUPFAM" id="SSF52540">
    <property type="entry name" value="P-loop containing nucleoside triphosphate hydrolases"/>
    <property type="match status" value="1"/>
</dbReference>
<feature type="region of interest" description="Disordered" evidence="2">
    <location>
        <begin position="67"/>
        <end position="101"/>
    </location>
</feature>
<evidence type="ECO:0000313" key="4">
    <source>
        <dbReference type="Proteomes" id="UP000245884"/>
    </source>
</evidence>
<dbReference type="InterPro" id="IPR005225">
    <property type="entry name" value="Small_GTP-bd"/>
</dbReference>
<dbReference type="PANTHER" id="PTHR47979">
    <property type="entry name" value="DRAB11-RELATED"/>
    <property type="match status" value="1"/>
</dbReference>
<feature type="region of interest" description="Disordered" evidence="2">
    <location>
        <begin position="259"/>
        <end position="290"/>
    </location>
</feature>
<reference evidence="3 4" key="1">
    <citation type="journal article" date="2018" name="Mol. Biol. Evol.">
        <title>Broad Genomic Sampling Reveals a Smut Pathogenic Ancestry of the Fungal Clade Ustilaginomycotina.</title>
        <authorList>
            <person name="Kijpornyongpan T."/>
            <person name="Mondo S.J."/>
            <person name="Barry K."/>
            <person name="Sandor L."/>
            <person name="Lee J."/>
            <person name="Lipzen A."/>
            <person name="Pangilinan J."/>
            <person name="LaButti K."/>
            <person name="Hainaut M."/>
            <person name="Henrissat B."/>
            <person name="Grigoriev I.V."/>
            <person name="Spatafora J.W."/>
            <person name="Aime M.C."/>
        </authorList>
    </citation>
    <scope>NUCLEOTIDE SEQUENCE [LARGE SCALE GENOMIC DNA]</scope>
    <source>
        <strain evidence="3 4">MCA 5214</strain>
    </source>
</reference>
<dbReference type="GeneID" id="37030764"/>
<dbReference type="OrthoDB" id="9989112at2759"/>
<sequence>MSVALEPAGAAFDYLFKFIILGESSTGKSTLLHQFIHHEFTPKSHTVGVEFTSRLLLLDPSSPNPARMLGGDDVEGGGWGREQESHLRGRGGPSAPGGSRKASAVKLQIWDTAGQERFRSVTKSYYRAASGALLVYDVTKRSTFDNLGRWLADVRSLASENLVVAIVGNKTDLAGSRDDGEAAVRPGEEHDQDAANSSSASSTPKREVSREEAAAWAASQGCLFAETSSLTGHNVEAPFALCARGVLDLIEQGVVAPEQQGSGVSYGDRSLRPGTSRSNSRSADKSHHRLSFADIVQSGGGVSRRAARGNTGGGLIRLKEAIGLDRDGGCC</sequence>
<dbReference type="EMBL" id="KZ819662">
    <property type="protein sequence ID" value="PWN30135.1"/>
    <property type="molecule type" value="Genomic_DNA"/>
</dbReference>
<dbReference type="InterPro" id="IPR050209">
    <property type="entry name" value="Rab_GTPases_membrane_traffic"/>
</dbReference>
<evidence type="ECO:0000313" key="3">
    <source>
        <dbReference type="EMBL" id="PWN30135.1"/>
    </source>
</evidence>
<dbReference type="NCBIfam" id="TIGR00231">
    <property type="entry name" value="small_GTP"/>
    <property type="match status" value="1"/>
</dbReference>
<proteinExistence type="inferred from homology"/>
<feature type="compositionally biased region" description="Basic and acidic residues" evidence="2">
    <location>
        <begin position="175"/>
        <end position="193"/>
    </location>
</feature>
<dbReference type="PROSITE" id="PS51421">
    <property type="entry name" value="RAS"/>
    <property type="match status" value="1"/>
</dbReference>